<evidence type="ECO:0000313" key="8">
    <source>
        <dbReference type="EMBL" id="PEQ24546.1"/>
    </source>
</evidence>
<dbReference type="Proteomes" id="UP000003490">
    <property type="component" value="Unassembled WGS sequence"/>
</dbReference>
<comment type="similarity">
    <text evidence="1">Belongs to the sigma-70 factor family. ECF subfamily.</text>
</comment>
<dbReference type="EMBL" id="NOXF01000005">
    <property type="protein sequence ID" value="PEQ24546.1"/>
    <property type="molecule type" value="Genomic_DNA"/>
</dbReference>
<evidence type="ECO:0000313" key="9">
    <source>
        <dbReference type="Proteomes" id="UP000003490"/>
    </source>
</evidence>
<dbReference type="InterPro" id="IPR039425">
    <property type="entry name" value="RNA_pol_sigma-70-like"/>
</dbReference>
<dbReference type="GO" id="GO:0003677">
    <property type="term" value="F:DNA binding"/>
    <property type="evidence" value="ECO:0007669"/>
    <property type="project" value="InterPro"/>
</dbReference>
<evidence type="ECO:0000313" key="7">
    <source>
        <dbReference type="EMBL" id="EDO61284.1"/>
    </source>
</evidence>
<dbReference type="SUPFAM" id="SSF88946">
    <property type="entry name" value="Sigma2 domain of RNA polymerase sigma factors"/>
    <property type="match status" value="1"/>
</dbReference>
<dbReference type="Pfam" id="PF08281">
    <property type="entry name" value="Sigma70_r4_2"/>
    <property type="match status" value="1"/>
</dbReference>
<reference evidence="8 10" key="3">
    <citation type="submission" date="2017-07" db="EMBL/GenBank/DDBJ databases">
        <title>Prevalence of linear plasmids in Cutibacterium (Propionibacterium) acnes isolates obtained from prostatic tissue.</title>
        <authorList>
            <person name="Davidsson S."/>
            <person name="Carlsson J."/>
            <person name="Molling P."/>
            <person name="Andren O."/>
            <person name="Andersson S.-O."/>
            <person name="Brzuszkiewicz E."/>
            <person name="Poehlein A."/>
            <person name="Al-Zeer M."/>
            <person name="Brinkmann V."/>
            <person name="Scavenius C."/>
            <person name="Nazipi S."/>
            <person name="Soderquist B."/>
            <person name="Bruggemann H."/>
        </authorList>
    </citation>
    <scope>NUCLEOTIDE SEQUENCE [LARGE SCALE GENOMIC DNA]</scope>
    <source>
        <strain evidence="8 10">DSM 753</strain>
    </source>
</reference>
<dbReference type="Gene3D" id="1.10.10.10">
    <property type="entry name" value="Winged helix-like DNA-binding domain superfamily/Winged helix DNA-binding domain"/>
    <property type="match status" value="1"/>
</dbReference>
<dbReference type="SUPFAM" id="SSF88659">
    <property type="entry name" value="Sigma3 and sigma4 domains of RNA polymerase sigma factors"/>
    <property type="match status" value="1"/>
</dbReference>
<keyword evidence="2" id="KW-0805">Transcription regulation</keyword>
<dbReference type="InterPro" id="IPR013325">
    <property type="entry name" value="RNA_pol_sigma_r2"/>
</dbReference>
<dbReference type="Pfam" id="PF04542">
    <property type="entry name" value="Sigma70_r2"/>
    <property type="match status" value="1"/>
</dbReference>
<evidence type="ECO:0000313" key="10">
    <source>
        <dbReference type="Proteomes" id="UP000220611"/>
    </source>
</evidence>
<dbReference type="CDD" id="cd06171">
    <property type="entry name" value="Sigma70_r4"/>
    <property type="match status" value="1"/>
</dbReference>
<evidence type="ECO:0000256" key="3">
    <source>
        <dbReference type="ARBA" id="ARBA00023082"/>
    </source>
</evidence>
<dbReference type="PANTHER" id="PTHR43133">
    <property type="entry name" value="RNA POLYMERASE ECF-TYPE SIGMA FACTO"/>
    <property type="match status" value="1"/>
</dbReference>
<evidence type="ECO:0000259" key="6">
    <source>
        <dbReference type="Pfam" id="PF08281"/>
    </source>
</evidence>
<sequence>MRSEQEVNRAIEQYSDMVRRLCLIHLKNDADTEDIFQTVFLKYALSSAAFESDEHEKAWLIRVTINACKDLLKSLFHRRTVPLDEILEQPTEMREDHKEVLEAVLSLPQKYREVVYLHYYEGYTAPEIGKILGKKANTVYTLLTRSRQLLREKLGGDEDG</sequence>
<dbReference type="eggNOG" id="COG1595">
    <property type="taxonomic scope" value="Bacteria"/>
</dbReference>
<dbReference type="NCBIfam" id="TIGR02937">
    <property type="entry name" value="sigma70-ECF"/>
    <property type="match status" value="1"/>
</dbReference>
<dbReference type="InterPro" id="IPR036388">
    <property type="entry name" value="WH-like_DNA-bd_sf"/>
</dbReference>
<protein>
    <submittedName>
        <fullName evidence="8">RNA polymerase subunit sigma-24</fullName>
    </submittedName>
    <submittedName>
        <fullName evidence="7">Sigma-70 region 2</fullName>
    </submittedName>
</protein>
<keyword evidence="3" id="KW-0731">Sigma factor</keyword>
<dbReference type="EMBL" id="ABCB02000018">
    <property type="protein sequence ID" value="EDO61284.1"/>
    <property type="molecule type" value="Genomic_DNA"/>
</dbReference>
<dbReference type="InterPro" id="IPR007627">
    <property type="entry name" value="RNA_pol_sigma70_r2"/>
</dbReference>
<dbReference type="AlphaFoldDB" id="A7VSY8"/>
<keyword evidence="10" id="KW-1185">Reference proteome</keyword>
<reference evidence="7 9" key="2">
    <citation type="submission" date="2007-08" db="EMBL/GenBank/DDBJ databases">
        <authorList>
            <person name="Fulton L."/>
            <person name="Clifton S."/>
            <person name="Fulton B."/>
            <person name="Xu J."/>
            <person name="Minx P."/>
            <person name="Pepin K.H."/>
            <person name="Johnson M."/>
            <person name="Thiruvilangam P."/>
            <person name="Bhonagiri V."/>
            <person name="Nash W.E."/>
            <person name="Wang C."/>
            <person name="Mardis E.R."/>
            <person name="Wilson R.K."/>
        </authorList>
    </citation>
    <scope>NUCLEOTIDE SEQUENCE [LARGE SCALE GENOMIC DNA]</scope>
    <source>
        <strain evidence="7 9">DSM 753</strain>
    </source>
</reference>
<dbReference type="HOGENOM" id="CLU_047691_3_1_9"/>
<dbReference type="Proteomes" id="UP000220611">
    <property type="component" value="Unassembled WGS sequence"/>
</dbReference>
<dbReference type="InterPro" id="IPR013324">
    <property type="entry name" value="RNA_pol_sigma_r3/r4-like"/>
</dbReference>
<name>A7VSY8_9FIRM</name>
<evidence type="ECO:0000259" key="5">
    <source>
        <dbReference type="Pfam" id="PF04542"/>
    </source>
</evidence>
<evidence type="ECO:0000256" key="2">
    <source>
        <dbReference type="ARBA" id="ARBA00023015"/>
    </source>
</evidence>
<evidence type="ECO:0000256" key="4">
    <source>
        <dbReference type="ARBA" id="ARBA00023163"/>
    </source>
</evidence>
<evidence type="ECO:0000256" key="1">
    <source>
        <dbReference type="ARBA" id="ARBA00010641"/>
    </source>
</evidence>
<dbReference type="PANTHER" id="PTHR43133:SF60">
    <property type="entry name" value="RNA POLYMERASE SIGMA FACTOR SIGV"/>
    <property type="match status" value="1"/>
</dbReference>
<dbReference type="Gene3D" id="1.10.1740.10">
    <property type="match status" value="1"/>
</dbReference>
<accession>A7VSY8</accession>
<keyword evidence="4" id="KW-0804">Transcription</keyword>
<dbReference type="GO" id="GO:0006352">
    <property type="term" value="P:DNA-templated transcription initiation"/>
    <property type="evidence" value="ECO:0007669"/>
    <property type="project" value="InterPro"/>
</dbReference>
<dbReference type="InterPro" id="IPR014284">
    <property type="entry name" value="RNA_pol_sigma-70_dom"/>
</dbReference>
<gene>
    <name evidence="8" type="ORF">CH238_08260</name>
    <name evidence="7" type="ORF">CLOLEP_01679</name>
</gene>
<feature type="domain" description="RNA polymerase sigma-70 region 2" evidence="5">
    <location>
        <begin position="11"/>
        <end position="74"/>
    </location>
</feature>
<dbReference type="InterPro" id="IPR013249">
    <property type="entry name" value="RNA_pol_sigma70_r4_t2"/>
</dbReference>
<feature type="domain" description="RNA polymerase sigma factor 70 region 4 type 2" evidence="6">
    <location>
        <begin position="98"/>
        <end position="150"/>
    </location>
</feature>
<organism evidence="7 9">
    <name type="scientific">[Clostridium] leptum DSM 753</name>
    <dbReference type="NCBI Taxonomy" id="428125"/>
    <lineage>
        <taxon>Bacteria</taxon>
        <taxon>Bacillati</taxon>
        <taxon>Bacillota</taxon>
        <taxon>Clostridia</taxon>
        <taxon>Eubacteriales</taxon>
        <taxon>Oscillospiraceae</taxon>
        <taxon>Oscillospiraceae incertae sedis</taxon>
    </lineage>
</organism>
<reference evidence="7 9" key="1">
    <citation type="submission" date="2007-08" db="EMBL/GenBank/DDBJ databases">
        <title>Draft genome sequence of Clostridium leptum (DSM 753).</title>
        <authorList>
            <person name="Sudarsanam P."/>
            <person name="Ley R."/>
            <person name="Guruge J."/>
            <person name="Turnbaugh P.J."/>
            <person name="Mahowald M."/>
            <person name="Liep D."/>
            <person name="Gordon J."/>
        </authorList>
    </citation>
    <scope>NUCLEOTIDE SEQUENCE [LARGE SCALE GENOMIC DNA]</scope>
    <source>
        <strain evidence="7 9">DSM 753</strain>
    </source>
</reference>
<proteinExistence type="inferred from homology"/>
<comment type="caution">
    <text evidence="7">The sequence shown here is derived from an EMBL/GenBank/DDBJ whole genome shotgun (WGS) entry which is preliminary data.</text>
</comment>
<dbReference type="GO" id="GO:0016987">
    <property type="term" value="F:sigma factor activity"/>
    <property type="evidence" value="ECO:0007669"/>
    <property type="project" value="UniProtKB-KW"/>
</dbReference>
<dbReference type="OrthoDB" id="2594372at2"/>